<evidence type="ECO:0000313" key="5">
    <source>
        <dbReference type="Proteomes" id="UP000594260"/>
    </source>
</evidence>
<dbReference type="OrthoDB" id="5876363at2759"/>
<dbReference type="EnsemblMetazoa" id="XM_022815680">
    <property type="protein sequence ID" value="XP_022671415"/>
    <property type="gene ID" value="LOC111254626"/>
</dbReference>
<protein>
    <recommendedName>
        <fullName evidence="3">Peptidase M24 domain-containing protein</fullName>
    </recommendedName>
</protein>
<dbReference type="InterPro" id="IPR036388">
    <property type="entry name" value="WH-like_DNA-bd_sf"/>
</dbReference>
<dbReference type="SUPFAM" id="SSF46785">
    <property type="entry name" value="Winged helix' DNA-binding domain"/>
    <property type="match status" value="1"/>
</dbReference>
<evidence type="ECO:0000259" key="3">
    <source>
        <dbReference type="Pfam" id="PF00557"/>
    </source>
</evidence>
<evidence type="ECO:0000256" key="2">
    <source>
        <dbReference type="SAM" id="MobiDB-lite"/>
    </source>
</evidence>
<dbReference type="InterPro" id="IPR047113">
    <property type="entry name" value="PA2G4/ARX1"/>
</dbReference>
<dbReference type="RefSeq" id="XP_022671415.1">
    <property type="nucleotide sequence ID" value="XM_022815680.1"/>
</dbReference>
<dbReference type="PANTHER" id="PTHR10804">
    <property type="entry name" value="PROTEASE FAMILY M24 METHIONYL AMINOPEPTIDASE, AMINOPEPTIDASE P"/>
    <property type="match status" value="1"/>
</dbReference>
<dbReference type="SUPFAM" id="SSF55920">
    <property type="entry name" value="Creatinase/aminopeptidase"/>
    <property type="match status" value="1"/>
</dbReference>
<dbReference type="NCBIfam" id="TIGR00495">
    <property type="entry name" value="crvDNA_42K"/>
    <property type="match status" value="1"/>
</dbReference>
<reference evidence="4" key="1">
    <citation type="submission" date="2021-01" db="UniProtKB">
        <authorList>
            <consortium name="EnsemblMetazoa"/>
        </authorList>
    </citation>
    <scope>IDENTIFICATION</scope>
</reference>
<accession>A0A7M7KVF6</accession>
<evidence type="ECO:0000256" key="1">
    <source>
        <dbReference type="ARBA" id="ARBA00007319"/>
    </source>
</evidence>
<name>A0A7M7KVF6_VARDE</name>
<dbReference type="Pfam" id="PF00557">
    <property type="entry name" value="Peptidase_M24"/>
    <property type="match status" value="1"/>
</dbReference>
<sequence length="385" mass="42642">MSEMHEEEQTCRIEAVVTKYKTAGEIVNRTLVKLIEKCVAGASVLDLCEFGDKALTEETAAVFNKSKDIRKGIAFPTCICVNNCICHFSPLKSEPPVVLATGDVVKIDLGAHIDGFIAVVAHTLVIGATKENKATGRKADVILAAHKSIEAALRLVRPGGINSKVTEITQKVCEAYKCLPIEGMLSHQLKQHEIDGEKSIIQNPSDAQRKEHKECKFEEYEVYALDVLVSTGEGRGKEKESRCTVFKRTEHVYKLKMRASRVFFSEVEKKAFSMPFTLRAFEDEARARLSVGECVQHALLDPFQVLFEKEGELVAQFKTTVLLMPNGSVKITGVPFDPSLYQSNHKIENKEVLDILKQSYSSSNKNKKKPAAAVTPKADEAGDKK</sequence>
<dbReference type="InterPro" id="IPR000994">
    <property type="entry name" value="Pept_M24"/>
</dbReference>
<comment type="similarity">
    <text evidence="1">Belongs to the peptidase M24 family.</text>
</comment>
<dbReference type="OMA" id="SRMFYSE"/>
<dbReference type="PANTHER" id="PTHR10804:SF11">
    <property type="entry name" value="PROLIFERATION-ASSOCIATED PROTEIN 2G4"/>
    <property type="match status" value="1"/>
</dbReference>
<keyword evidence="5" id="KW-1185">Reference proteome</keyword>
<dbReference type="Gene3D" id="3.90.230.10">
    <property type="entry name" value="Creatinase/methionine aminopeptidase superfamily"/>
    <property type="match status" value="1"/>
</dbReference>
<dbReference type="Gene3D" id="1.10.10.10">
    <property type="entry name" value="Winged helix-like DNA-binding domain superfamily/Winged helix DNA-binding domain"/>
    <property type="match status" value="1"/>
</dbReference>
<dbReference type="CDD" id="cd01089">
    <property type="entry name" value="PA2G4-like"/>
    <property type="match status" value="1"/>
</dbReference>
<dbReference type="InterPro" id="IPR004545">
    <property type="entry name" value="PA2G4"/>
</dbReference>
<dbReference type="AlphaFoldDB" id="A0A7M7KVF6"/>
<dbReference type="Proteomes" id="UP000594260">
    <property type="component" value="Unplaced"/>
</dbReference>
<dbReference type="KEGG" id="vde:111254626"/>
<feature type="region of interest" description="Disordered" evidence="2">
    <location>
        <begin position="361"/>
        <end position="385"/>
    </location>
</feature>
<dbReference type="GeneID" id="111254626"/>
<feature type="domain" description="Peptidase M24" evidence="3">
    <location>
        <begin position="19"/>
        <end position="211"/>
    </location>
</feature>
<proteinExistence type="inferred from homology"/>
<dbReference type="InterPro" id="IPR036390">
    <property type="entry name" value="WH_DNA-bd_sf"/>
</dbReference>
<evidence type="ECO:0000313" key="4">
    <source>
        <dbReference type="EnsemblMetazoa" id="XP_022671415"/>
    </source>
</evidence>
<dbReference type="FunCoup" id="A0A7M7KVF6">
    <property type="interactions" value="2212"/>
</dbReference>
<dbReference type="InParanoid" id="A0A7M7KVF6"/>
<dbReference type="InterPro" id="IPR036005">
    <property type="entry name" value="Creatinase/aminopeptidase-like"/>
</dbReference>
<organism evidence="4 5">
    <name type="scientific">Varroa destructor</name>
    <name type="common">Honeybee mite</name>
    <dbReference type="NCBI Taxonomy" id="109461"/>
    <lineage>
        <taxon>Eukaryota</taxon>
        <taxon>Metazoa</taxon>
        <taxon>Ecdysozoa</taxon>
        <taxon>Arthropoda</taxon>
        <taxon>Chelicerata</taxon>
        <taxon>Arachnida</taxon>
        <taxon>Acari</taxon>
        <taxon>Parasitiformes</taxon>
        <taxon>Mesostigmata</taxon>
        <taxon>Gamasina</taxon>
        <taxon>Dermanyssoidea</taxon>
        <taxon>Varroidae</taxon>
        <taxon>Varroa</taxon>
    </lineage>
</organism>
<dbReference type="FunFam" id="1.10.10.10:FF:000029">
    <property type="entry name" value="Proliferation-associated 2G4, a"/>
    <property type="match status" value="1"/>
</dbReference>
<dbReference type="FunFam" id="3.90.230.10:FF:000013">
    <property type="entry name" value="DNA-binding protein, 42 kDa"/>
    <property type="match status" value="1"/>
</dbReference>